<dbReference type="InterPro" id="IPR051309">
    <property type="entry name" value="ABCF_ATPase"/>
</dbReference>
<dbReference type="RefSeq" id="WP_138129294.1">
    <property type="nucleotide sequence ID" value="NZ_SWLG01000026.1"/>
</dbReference>
<dbReference type="InterPro" id="IPR027417">
    <property type="entry name" value="P-loop_NTPase"/>
</dbReference>
<evidence type="ECO:0000313" key="5">
    <source>
        <dbReference type="Proteomes" id="UP000308230"/>
    </source>
</evidence>
<dbReference type="GO" id="GO:0016887">
    <property type="term" value="F:ATP hydrolysis activity"/>
    <property type="evidence" value="ECO:0007669"/>
    <property type="project" value="InterPro"/>
</dbReference>
<dbReference type="Pfam" id="PF12848">
    <property type="entry name" value="ABC_tran_Xtn"/>
    <property type="match status" value="1"/>
</dbReference>
<comment type="caution">
    <text evidence="4">The sequence shown here is derived from an EMBL/GenBank/DDBJ whole genome shotgun (WGS) entry which is preliminary data.</text>
</comment>
<dbReference type="FunFam" id="3.40.50.300:FF:000011">
    <property type="entry name" value="Putative ABC transporter ATP-binding component"/>
    <property type="match status" value="1"/>
</dbReference>
<dbReference type="AlphaFoldDB" id="A0A5R9EYS4"/>
<gene>
    <name evidence="4" type="ORF">FCL54_21725</name>
</gene>
<dbReference type="SUPFAM" id="SSF52540">
    <property type="entry name" value="P-loop containing nucleoside triphosphate hydrolases"/>
    <property type="match status" value="2"/>
</dbReference>
<dbReference type="InterPro" id="IPR003439">
    <property type="entry name" value="ABC_transporter-like_ATP-bd"/>
</dbReference>
<keyword evidence="2 4" id="KW-0067">ATP-binding</keyword>
<dbReference type="InterPro" id="IPR032781">
    <property type="entry name" value="ABC_tran_Xtn"/>
</dbReference>
<evidence type="ECO:0000256" key="2">
    <source>
        <dbReference type="ARBA" id="ARBA00022840"/>
    </source>
</evidence>
<dbReference type="PANTHER" id="PTHR42855">
    <property type="entry name" value="ABC TRANSPORTER ATP-BINDING SUBUNIT"/>
    <property type="match status" value="1"/>
</dbReference>
<dbReference type="GO" id="GO:0005524">
    <property type="term" value="F:ATP binding"/>
    <property type="evidence" value="ECO:0007669"/>
    <property type="project" value="UniProtKB-KW"/>
</dbReference>
<name>A0A5R9EYS4_9BACL</name>
<organism evidence="4 5">
    <name type="scientific">Exobacillus caeni</name>
    <dbReference type="NCBI Taxonomy" id="2574798"/>
    <lineage>
        <taxon>Bacteria</taxon>
        <taxon>Bacillati</taxon>
        <taxon>Bacillota</taxon>
        <taxon>Bacilli</taxon>
        <taxon>Bacillales</taxon>
        <taxon>Guptibacillaceae</taxon>
        <taxon>Exobacillus</taxon>
    </lineage>
</organism>
<reference evidence="4 5" key="1">
    <citation type="submission" date="2019-04" db="EMBL/GenBank/DDBJ databases">
        <title>Bacillus caeni sp. nov., a bacterium isolated from mangrove sediment.</title>
        <authorList>
            <person name="Huang H."/>
            <person name="Mo K."/>
            <person name="Hu Y."/>
        </authorList>
    </citation>
    <scope>NUCLEOTIDE SEQUENCE [LARGE SCALE GENOMIC DNA]</scope>
    <source>
        <strain evidence="4 5">HB172195</strain>
    </source>
</reference>
<keyword evidence="1" id="KW-0547">Nucleotide-binding</keyword>
<dbReference type="Gene3D" id="3.40.50.300">
    <property type="entry name" value="P-loop containing nucleotide triphosphate hydrolases"/>
    <property type="match status" value="2"/>
</dbReference>
<keyword evidence="5" id="KW-1185">Reference proteome</keyword>
<dbReference type="SMART" id="SM00382">
    <property type="entry name" value="AAA"/>
    <property type="match status" value="2"/>
</dbReference>
<evidence type="ECO:0000256" key="1">
    <source>
        <dbReference type="ARBA" id="ARBA00022741"/>
    </source>
</evidence>
<feature type="domain" description="ABC transporter" evidence="3">
    <location>
        <begin position="319"/>
        <end position="511"/>
    </location>
</feature>
<dbReference type="PROSITE" id="PS50893">
    <property type="entry name" value="ABC_TRANSPORTER_2"/>
    <property type="match status" value="2"/>
</dbReference>
<feature type="domain" description="ABC transporter" evidence="3">
    <location>
        <begin position="4"/>
        <end position="259"/>
    </location>
</feature>
<sequence>MSILNVNNLSQMFGDKTVFRSIDFRLLKGEHVGLVGPNGAGKSTLLKVLTGEVIPGQGTVEWFPHIQKGYLEQHIDLNEGTTVRDYLRSAFVELFESEKEMISISSKMGSAGGEILESMLARYADLQEMLEANDFYSTDAKIEEVASGLGINQLGYETDVSKLSGGQRTKLLLAKLLLEKPDLLLLDEPTNYLDHLHIEWLKGYLQSYPNAFILISHDTSFLDRVVNIVYHLEHQTLTRYVGNYRQFEEAYKLRRQQIYQAYAKQQEEIKKLETYIQKNKARASTAKQAKSREKKLEKIDRIDKPVSSPRPHLAFNVSVEPTSVIFEAENLSIGYEEPLFPPVDFKLRRGEKVAITGYNGIGKSTTLKTLLGKINALGGRIHYGQRVLPAYFEQEWAAGERTAIEEIWSVYPLMSQKEIRQALARCGLRSEHIFQPLNALSGGEQSKVRLCHLMLAKSNWLVLDEPTNHLDGKSKEALKEALETYRGTVIVVSHESEFYESWITSAWDVEEWR</sequence>
<dbReference type="InterPro" id="IPR017871">
    <property type="entry name" value="ABC_transporter-like_CS"/>
</dbReference>
<dbReference type="Proteomes" id="UP000308230">
    <property type="component" value="Unassembled WGS sequence"/>
</dbReference>
<proteinExistence type="predicted"/>
<dbReference type="EMBL" id="SWLG01000026">
    <property type="protein sequence ID" value="TLS35220.1"/>
    <property type="molecule type" value="Genomic_DNA"/>
</dbReference>
<protein>
    <submittedName>
        <fullName evidence="4">ABC-F family ATP-binding cassette domain-containing protein</fullName>
    </submittedName>
</protein>
<evidence type="ECO:0000259" key="3">
    <source>
        <dbReference type="PROSITE" id="PS50893"/>
    </source>
</evidence>
<dbReference type="InterPro" id="IPR003593">
    <property type="entry name" value="AAA+_ATPase"/>
</dbReference>
<evidence type="ECO:0000313" key="4">
    <source>
        <dbReference type="EMBL" id="TLS35220.1"/>
    </source>
</evidence>
<dbReference type="PROSITE" id="PS00211">
    <property type="entry name" value="ABC_TRANSPORTER_1"/>
    <property type="match status" value="1"/>
</dbReference>
<dbReference type="CDD" id="cd03221">
    <property type="entry name" value="ABCF_EF-3"/>
    <property type="match status" value="2"/>
</dbReference>
<dbReference type="Pfam" id="PF00005">
    <property type="entry name" value="ABC_tran"/>
    <property type="match status" value="2"/>
</dbReference>
<dbReference type="OrthoDB" id="9760950at2"/>
<dbReference type="PANTHER" id="PTHR42855:SF2">
    <property type="entry name" value="DRUG RESISTANCE ABC TRANSPORTER,ATP-BINDING PROTEIN"/>
    <property type="match status" value="1"/>
</dbReference>
<accession>A0A5R9EYS4</accession>